<dbReference type="InterPro" id="IPR011989">
    <property type="entry name" value="ARM-like"/>
</dbReference>
<dbReference type="RefSeq" id="WP_378291215.1">
    <property type="nucleotide sequence ID" value="NZ_JBHSON010000124.1"/>
</dbReference>
<evidence type="ECO:0000313" key="1">
    <source>
        <dbReference type="EMBL" id="MFC5753803.1"/>
    </source>
</evidence>
<comment type="caution">
    <text evidence="1">The sequence shown here is derived from an EMBL/GenBank/DDBJ whole genome shotgun (WGS) entry which is preliminary data.</text>
</comment>
<keyword evidence="2" id="KW-1185">Reference proteome</keyword>
<dbReference type="Proteomes" id="UP001596074">
    <property type="component" value="Unassembled WGS sequence"/>
</dbReference>
<dbReference type="EMBL" id="JBHSON010000124">
    <property type="protein sequence ID" value="MFC5753803.1"/>
    <property type="molecule type" value="Genomic_DNA"/>
</dbReference>
<dbReference type="InterPro" id="IPR016024">
    <property type="entry name" value="ARM-type_fold"/>
</dbReference>
<reference evidence="2" key="1">
    <citation type="journal article" date="2019" name="Int. J. Syst. Evol. Microbiol.">
        <title>The Global Catalogue of Microorganisms (GCM) 10K type strain sequencing project: providing services to taxonomists for standard genome sequencing and annotation.</title>
        <authorList>
            <consortium name="The Broad Institute Genomics Platform"/>
            <consortium name="The Broad Institute Genome Sequencing Center for Infectious Disease"/>
            <person name="Wu L."/>
            <person name="Ma J."/>
        </authorList>
    </citation>
    <scope>NUCLEOTIDE SEQUENCE [LARGE SCALE GENOMIC DNA]</scope>
    <source>
        <strain evidence="2">KCTC 42087</strain>
    </source>
</reference>
<dbReference type="Gene3D" id="1.25.10.10">
    <property type="entry name" value="Leucine-rich Repeat Variant"/>
    <property type="match status" value="3"/>
</dbReference>
<proteinExistence type="predicted"/>
<accession>A0ABW1AGU0</accession>
<protein>
    <recommendedName>
        <fullName evidence="3">HEAT repeat domain-containing protein</fullName>
    </recommendedName>
</protein>
<dbReference type="SUPFAM" id="SSF48371">
    <property type="entry name" value="ARM repeat"/>
    <property type="match status" value="1"/>
</dbReference>
<name>A0ABW1AGU0_9ACTN</name>
<gene>
    <name evidence="1" type="ORF">ACFPZN_49995</name>
</gene>
<evidence type="ECO:0000313" key="2">
    <source>
        <dbReference type="Proteomes" id="UP001596074"/>
    </source>
</evidence>
<organism evidence="1 2">
    <name type="scientific">Actinomadura rugatobispora</name>
    <dbReference type="NCBI Taxonomy" id="1994"/>
    <lineage>
        <taxon>Bacteria</taxon>
        <taxon>Bacillati</taxon>
        <taxon>Actinomycetota</taxon>
        <taxon>Actinomycetes</taxon>
        <taxon>Streptosporangiales</taxon>
        <taxon>Thermomonosporaceae</taxon>
        <taxon>Actinomadura</taxon>
    </lineage>
</organism>
<sequence>MTLPGLDRVEWSTLQHAYGSAGDLPELLQRIADDQDAPDAVFDLENKIYHQGGFVCSAATAALPFLVLLARTAEVTVRRGVVALLGGLAGQAVLAAPRHVDPGWRPAWRAALPRLLALLDDPDVDLRRGLARALSEAAADADPAVTALCDRYSREEDRAVRIGIILAVGELTARCSAEVLPETAIWLRGLRAHADPQIRLAAAVALDKAIAAQRLGTDLDTLIEALGDDGIGVWRDVPWVGAMPAWLTEYYGGSAARLAGWVDRRLGDDATTRTEVCRAFIGNRDADRRVGAVRAAAEVFSTWRSPGERLLPALAERTADPAGAVRAYATHVLAAAGEETDRYRDLLAARLSDDQRLSRHGGGRISDIAAWGLAWRHDVRCLPHLLDRLGDRELGFGTAIVHGYTSYATTLPAVHEVLAPLREHAGVLLPVIRERLRDGGHELRRALAGLLEQWGEVSAPAVPELVDLLGTETHAQGALALGAIGPAAGSAGPVIERLLRRPSEPPGAWNARVSAVVLPWSYWRITGDPEPALAAIGGMLDAKSDEWGLQEHWRCLADLGTHATAHIDRIRGHIDRQNKWEQVLAAHALHRITGDPEPAVQVLCREIWPLASGEELPVTWAALRYLAETGATAEPCHWVLRDVLDSDRRHSTDGGWRRFTQDRELRELAAGILSSAEV</sequence>
<evidence type="ECO:0008006" key="3">
    <source>
        <dbReference type="Google" id="ProtNLM"/>
    </source>
</evidence>